<dbReference type="AlphaFoldDB" id="A0A0S8GJU2"/>
<sequence length="76" mass="8507">MRFRVFLTKPDYEAVTLFHLVSSQISSVTRGDIEPAISREQPLNVERDKLTISMCVVARLSAYEHSQGTVKAVLGI</sequence>
<protein>
    <submittedName>
        <fullName evidence="1">Uncharacterized protein</fullName>
    </submittedName>
</protein>
<reference evidence="1 2" key="1">
    <citation type="journal article" date="2015" name="Microbiome">
        <title>Genomic resolution of linkages in carbon, nitrogen, and sulfur cycling among widespread estuary sediment bacteria.</title>
        <authorList>
            <person name="Baker B.J."/>
            <person name="Lazar C.S."/>
            <person name="Teske A.P."/>
            <person name="Dick G.J."/>
        </authorList>
    </citation>
    <scope>NUCLEOTIDE SEQUENCE [LARGE SCALE GENOMIC DNA]</scope>
    <source>
        <strain evidence="1">SM23_60</strain>
    </source>
</reference>
<evidence type="ECO:0000313" key="1">
    <source>
        <dbReference type="EMBL" id="KPK72690.1"/>
    </source>
</evidence>
<accession>A0A0S8GJU2</accession>
<evidence type="ECO:0000313" key="2">
    <source>
        <dbReference type="Proteomes" id="UP000051096"/>
    </source>
</evidence>
<gene>
    <name evidence="1" type="ORF">AMJ87_04100</name>
</gene>
<dbReference type="Proteomes" id="UP000051096">
    <property type="component" value="Unassembled WGS sequence"/>
</dbReference>
<comment type="caution">
    <text evidence="1">The sequence shown here is derived from an EMBL/GenBank/DDBJ whole genome shotgun (WGS) entry which is preliminary data.</text>
</comment>
<proteinExistence type="predicted"/>
<organism evidence="1 2">
    <name type="scientific">candidate division WOR_3 bacterium SM23_60</name>
    <dbReference type="NCBI Taxonomy" id="1703780"/>
    <lineage>
        <taxon>Bacteria</taxon>
        <taxon>Bacteria division WOR-3</taxon>
    </lineage>
</organism>
<name>A0A0S8GJU2_UNCW3</name>
<dbReference type="EMBL" id="LJUO01000025">
    <property type="protein sequence ID" value="KPK72690.1"/>
    <property type="molecule type" value="Genomic_DNA"/>
</dbReference>